<evidence type="ECO:0000256" key="4">
    <source>
        <dbReference type="ARBA" id="ARBA00022737"/>
    </source>
</evidence>
<evidence type="ECO:0000256" key="12">
    <source>
        <dbReference type="PROSITE-ProRule" id="PRU00221"/>
    </source>
</evidence>
<evidence type="ECO:0000313" key="14">
    <source>
        <dbReference type="EMBL" id="NWV01076.1"/>
    </source>
</evidence>
<accession>A0A7K6BFG4</accession>
<feature type="non-terminal residue" evidence="14">
    <location>
        <position position="705"/>
    </location>
</feature>
<reference evidence="14 15" key="1">
    <citation type="submission" date="2019-09" db="EMBL/GenBank/DDBJ databases">
        <title>Bird 10,000 Genomes (B10K) Project - Family phase.</title>
        <authorList>
            <person name="Zhang G."/>
        </authorList>
    </citation>
    <scope>NUCLEOTIDE SEQUENCE [LARGE SCALE GENOMIC DNA]</scope>
    <source>
        <strain evidence="14">B10K-DU-012-37</strain>
    </source>
</reference>
<keyword evidence="2" id="KW-0963">Cytoplasm</keyword>
<dbReference type="PROSITE" id="PS50082">
    <property type="entry name" value="WD_REPEATS_2"/>
    <property type="match status" value="1"/>
</dbReference>
<dbReference type="InterPro" id="IPR001680">
    <property type="entry name" value="WD40_rpt"/>
</dbReference>
<evidence type="ECO:0000256" key="1">
    <source>
        <dbReference type="ARBA" id="ARBA00004611"/>
    </source>
</evidence>
<organism evidence="14 15">
    <name type="scientific">Upupa epops</name>
    <name type="common">Eurasian hoopoe</name>
    <dbReference type="NCBI Taxonomy" id="57439"/>
    <lineage>
        <taxon>Eukaryota</taxon>
        <taxon>Metazoa</taxon>
        <taxon>Chordata</taxon>
        <taxon>Craniata</taxon>
        <taxon>Vertebrata</taxon>
        <taxon>Euteleostomi</taxon>
        <taxon>Archelosauria</taxon>
        <taxon>Archosauria</taxon>
        <taxon>Dinosauria</taxon>
        <taxon>Saurischia</taxon>
        <taxon>Theropoda</taxon>
        <taxon>Coelurosauria</taxon>
        <taxon>Aves</taxon>
        <taxon>Neognathae</taxon>
        <taxon>Neoaves</taxon>
        <taxon>Telluraves</taxon>
        <taxon>Coraciimorphae</taxon>
        <taxon>Bucerotiformes</taxon>
        <taxon>Upupidae</taxon>
        <taxon>Upupa</taxon>
    </lineage>
</organism>
<evidence type="ECO:0000256" key="8">
    <source>
        <dbReference type="ARBA" id="ARBA00023273"/>
    </source>
</evidence>
<dbReference type="SMART" id="SM00320">
    <property type="entry name" value="WD40"/>
    <property type="match status" value="6"/>
</dbReference>
<dbReference type="EMBL" id="VZRI01013545">
    <property type="protein sequence ID" value="NWV01076.1"/>
    <property type="molecule type" value="Genomic_DNA"/>
</dbReference>
<dbReference type="FunFam" id="2.130.10.10:FF:001248">
    <property type="entry name" value="WD repeat domain 78"/>
    <property type="match status" value="1"/>
</dbReference>
<dbReference type="PROSITE" id="PS50294">
    <property type="entry name" value="WD_REPEATS_REGION"/>
    <property type="match status" value="1"/>
</dbReference>
<keyword evidence="8" id="KW-0966">Cell projection</keyword>
<name>A0A7K6BFG4_UPUEP</name>
<feature type="compositionally biased region" description="Basic and acidic residues" evidence="13">
    <location>
        <begin position="310"/>
        <end position="328"/>
    </location>
</feature>
<keyword evidence="15" id="KW-1185">Reference proteome</keyword>
<keyword evidence="7" id="KW-0206">Cytoskeleton</keyword>
<dbReference type="OrthoDB" id="10259804at2759"/>
<evidence type="ECO:0000256" key="9">
    <source>
        <dbReference type="ARBA" id="ARBA00024190"/>
    </source>
</evidence>
<feature type="repeat" description="WD" evidence="12">
    <location>
        <begin position="573"/>
        <end position="615"/>
    </location>
</feature>
<dbReference type="AlphaFoldDB" id="A0A7K6BFG4"/>
<feature type="compositionally biased region" description="Low complexity" evidence="13">
    <location>
        <begin position="197"/>
        <end position="212"/>
    </location>
</feature>
<keyword evidence="3 12" id="KW-0853">WD repeat</keyword>
<evidence type="ECO:0000256" key="6">
    <source>
        <dbReference type="ARBA" id="ARBA00023069"/>
    </source>
</evidence>
<evidence type="ECO:0000256" key="7">
    <source>
        <dbReference type="ARBA" id="ARBA00023212"/>
    </source>
</evidence>
<evidence type="ECO:0000313" key="15">
    <source>
        <dbReference type="Proteomes" id="UP000544127"/>
    </source>
</evidence>
<dbReference type="PANTHER" id="PTHR12442">
    <property type="entry name" value="DYNEIN INTERMEDIATE CHAIN"/>
    <property type="match status" value="1"/>
</dbReference>
<gene>
    <name evidence="14" type="primary">Wdr78</name>
    <name evidence="14" type="ORF">UPUEPO_R12842</name>
</gene>
<evidence type="ECO:0000256" key="11">
    <source>
        <dbReference type="ARBA" id="ARBA00041557"/>
    </source>
</evidence>
<evidence type="ECO:0000256" key="3">
    <source>
        <dbReference type="ARBA" id="ARBA00022574"/>
    </source>
</evidence>
<feature type="non-terminal residue" evidence="14">
    <location>
        <position position="1"/>
    </location>
</feature>
<dbReference type="SUPFAM" id="SSF50978">
    <property type="entry name" value="WD40 repeat-like"/>
    <property type="match status" value="1"/>
</dbReference>
<dbReference type="Gene3D" id="2.130.10.10">
    <property type="entry name" value="YVTN repeat-like/Quinoprotein amine dehydrogenase"/>
    <property type="match status" value="1"/>
</dbReference>
<dbReference type="Proteomes" id="UP000544127">
    <property type="component" value="Unassembled WGS sequence"/>
</dbReference>
<dbReference type="PANTHER" id="PTHR12442:SF12">
    <property type="entry name" value="DYNEIN AXONEMAL INTERMEDIATE CHAIN 4"/>
    <property type="match status" value="1"/>
</dbReference>
<dbReference type="GO" id="GO:0003341">
    <property type="term" value="P:cilium movement"/>
    <property type="evidence" value="ECO:0007669"/>
    <property type="project" value="TreeGrafter"/>
</dbReference>
<keyword evidence="6" id="KW-0969">Cilium</keyword>
<dbReference type="InterPro" id="IPR036322">
    <property type="entry name" value="WD40_repeat_dom_sf"/>
</dbReference>
<evidence type="ECO:0000256" key="2">
    <source>
        <dbReference type="ARBA" id="ARBA00022490"/>
    </source>
</evidence>
<evidence type="ECO:0000256" key="10">
    <source>
        <dbReference type="ARBA" id="ARBA00040002"/>
    </source>
</evidence>
<keyword evidence="5" id="KW-0282">Flagellum</keyword>
<dbReference type="InterPro" id="IPR015943">
    <property type="entry name" value="WD40/YVTN_repeat-like_dom_sf"/>
</dbReference>
<comment type="subcellular location">
    <subcellularLocation>
        <location evidence="1">Cytoplasm</location>
        <location evidence="1">Cytoskeleton</location>
        <location evidence="1">Flagellum axoneme</location>
    </subcellularLocation>
    <subcellularLocation>
        <location evidence="9">Dynein axonemal particle</location>
    </subcellularLocation>
</comment>
<feature type="region of interest" description="Disordered" evidence="13">
    <location>
        <begin position="181"/>
        <end position="229"/>
    </location>
</feature>
<comment type="caution">
    <text evidence="14">The sequence shown here is derived from an EMBL/GenBank/DDBJ whole genome shotgun (WGS) entry which is preliminary data.</text>
</comment>
<evidence type="ECO:0000256" key="5">
    <source>
        <dbReference type="ARBA" id="ARBA00022846"/>
    </source>
</evidence>
<dbReference type="GO" id="GO:0045504">
    <property type="term" value="F:dynein heavy chain binding"/>
    <property type="evidence" value="ECO:0007669"/>
    <property type="project" value="TreeGrafter"/>
</dbReference>
<sequence length="705" mass="77598">QVFDAEGKDVTPHPLSCSDPRQGGLSAWSACFGAAVSALASSSSTQDSTCLLTTTETPLSETTEPGSQRDTAATLTDVQVRRKKVTEEPTEGGLDRRVDIYLSETQTLWMLDLPSVVVSVQSEDAGRVLERNKLYSDVCKSRAGSDRFVEKMMQTLNRATKNKEVQCDDVLVEEKGTMATSWDLFDSTNPSETQPTSGAAGRSRGMSGQSSRCHPSQEHPQAVAASSDRGKIALVHPAVTLARIQEEEKGRSLVMLTSEKFQQDLFFMERIVMGNIFQPKLAAYRQFPVLAEPDVTSDASGMVAAVKEAEQNELDKEKEDKEKQREGFTDPSAPSDLNNSPEEAVAPSLEQLWTFSCDLTRGHSVSSMAWNKANPDLLAVAYRACDFKDQKDSLVCCWSLKNPKWPERVFCCEHRVTALDFSLGSPSLVGVGLYDGSVAVYDVRSWEGAALLDSSHSSGNHSGPVWQLRWVEQDRDADGRKERLLSISADGRVTEWLVQARLDCTDLMIIKQTEREKLPGEEGRKKEAPLSQQAAGLCFDFHPKETHLYLAGTEEGLVHLCSCLGNRRFLETYRGHRAPVYRVAWNPFSTEMFLSCSADWTILLWHQESQAPLLTFHSPSEFVQDVMWSPKSPFTFAAVNESRAALWDLTASILNPTISCPASPGVPFTSVLFANSTDCLLLGDSEGGVAVFKLHNLAAASSDQV</sequence>
<dbReference type="InterPro" id="IPR050687">
    <property type="entry name" value="Dynein_IC"/>
</dbReference>
<evidence type="ECO:0000256" key="13">
    <source>
        <dbReference type="SAM" id="MobiDB-lite"/>
    </source>
</evidence>
<dbReference type="Pfam" id="PF00400">
    <property type="entry name" value="WD40"/>
    <property type="match status" value="1"/>
</dbReference>
<dbReference type="GO" id="GO:0120293">
    <property type="term" value="C:dynein axonemal particle"/>
    <property type="evidence" value="ECO:0007669"/>
    <property type="project" value="UniProtKB-SubCell"/>
</dbReference>
<proteinExistence type="predicted"/>
<protein>
    <recommendedName>
        <fullName evidence="10">Dynein axonemal intermediate chain 4</fullName>
    </recommendedName>
    <alternativeName>
        <fullName evidence="11">WD repeat-containing protein 78</fullName>
    </alternativeName>
</protein>
<keyword evidence="4" id="KW-0677">Repeat</keyword>
<dbReference type="GO" id="GO:0005858">
    <property type="term" value="C:axonemal dynein complex"/>
    <property type="evidence" value="ECO:0007669"/>
    <property type="project" value="TreeGrafter"/>
</dbReference>
<dbReference type="GO" id="GO:0045503">
    <property type="term" value="F:dynein light chain binding"/>
    <property type="evidence" value="ECO:0007669"/>
    <property type="project" value="TreeGrafter"/>
</dbReference>
<feature type="region of interest" description="Disordered" evidence="13">
    <location>
        <begin position="310"/>
        <end position="342"/>
    </location>
</feature>
<feature type="compositionally biased region" description="Polar residues" evidence="13">
    <location>
        <begin position="186"/>
        <end position="196"/>
    </location>
</feature>